<evidence type="ECO:0000256" key="2">
    <source>
        <dbReference type="ARBA" id="ARBA00022679"/>
    </source>
</evidence>
<keyword evidence="4" id="KW-0805">Transcription regulation</keyword>
<keyword evidence="1" id="KW-0489">Methyltransferase</keyword>
<evidence type="ECO:0000259" key="8">
    <source>
        <dbReference type="PROSITE" id="PS51633"/>
    </source>
</evidence>
<protein>
    <submittedName>
        <fullName evidence="9">Histone-lysine N-methyltransferase</fullName>
    </submittedName>
</protein>
<dbReference type="Proteomes" id="UP001363151">
    <property type="component" value="Unassembled WGS sequence"/>
</dbReference>
<keyword evidence="2" id="KW-0808">Transferase</keyword>
<dbReference type="CDD" id="cd10519">
    <property type="entry name" value="SET_EZH"/>
    <property type="match status" value="1"/>
</dbReference>
<dbReference type="PROSITE" id="PS50280">
    <property type="entry name" value="SET"/>
    <property type="match status" value="1"/>
</dbReference>
<evidence type="ECO:0000313" key="10">
    <source>
        <dbReference type="Proteomes" id="UP001363151"/>
    </source>
</evidence>
<dbReference type="Pfam" id="PF00856">
    <property type="entry name" value="SET"/>
    <property type="match status" value="1"/>
</dbReference>
<dbReference type="InterPro" id="IPR045318">
    <property type="entry name" value="EZH1/2-like"/>
</dbReference>
<feature type="region of interest" description="Disordered" evidence="6">
    <location>
        <begin position="189"/>
        <end position="232"/>
    </location>
</feature>
<dbReference type="SMART" id="SM00317">
    <property type="entry name" value="SET"/>
    <property type="match status" value="1"/>
</dbReference>
<feature type="domain" description="CXC" evidence="8">
    <location>
        <begin position="245"/>
        <end position="359"/>
    </location>
</feature>
<reference evidence="9 10" key="1">
    <citation type="submission" date="2024-03" db="EMBL/GenBank/DDBJ databases">
        <title>Aureococcus anophagefferens CCMP1851 and Kratosvirus quantuckense: Draft genome of a second virus-susceptible host strain in the model system.</title>
        <authorList>
            <person name="Chase E."/>
            <person name="Truchon A.R."/>
            <person name="Schepens W."/>
            <person name="Wilhelm S.W."/>
        </authorList>
    </citation>
    <scope>NUCLEOTIDE SEQUENCE [LARGE SCALE GENOMIC DNA]</scope>
    <source>
        <strain evidence="9 10">CCMP1851</strain>
    </source>
</reference>
<evidence type="ECO:0000256" key="1">
    <source>
        <dbReference type="ARBA" id="ARBA00022603"/>
    </source>
</evidence>
<evidence type="ECO:0000259" key="7">
    <source>
        <dbReference type="PROSITE" id="PS50280"/>
    </source>
</evidence>
<organism evidence="9 10">
    <name type="scientific">Aureococcus anophagefferens</name>
    <name type="common">Harmful bloom alga</name>
    <dbReference type="NCBI Taxonomy" id="44056"/>
    <lineage>
        <taxon>Eukaryota</taxon>
        <taxon>Sar</taxon>
        <taxon>Stramenopiles</taxon>
        <taxon>Ochrophyta</taxon>
        <taxon>Pelagophyceae</taxon>
        <taxon>Pelagomonadales</taxon>
        <taxon>Pelagomonadaceae</taxon>
        <taxon>Aureococcus</taxon>
    </lineage>
</organism>
<evidence type="ECO:0000256" key="4">
    <source>
        <dbReference type="ARBA" id="ARBA00023015"/>
    </source>
</evidence>
<feature type="compositionally biased region" description="Basic residues" evidence="6">
    <location>
        <begin position="222"/>
        <end position="231"/>
    </location>
</feature>
<evidence type="ECO:0000256" key="6">
    <source>
        <dbReference type="SAM" id="MobiDB-lite"/>
    </source>
</evidence>
<dbReference type="Gene3D" id="2.170.270.10">
    <property type="entry name" value="SET domain"/>
    <property type="match status" value="1"/>
</dbReference>
<comment type="caution">
    <text evidence="9">The sequence shown here is derived from an EMBL/GenBank/DDBJ whole genome shotgun (WGS) entry which is preliminary data.</text>
</comment>
<dbReference type="PROSITE" id="PS51633">
    <property type="entry name" value="CXC"/>
    <property type="match status" value="1"/>
</dbReference>
<proteinExistence type="predicted"/>
<name>A0ABR1FU26_AURAN</name>
<dbReference type="SUPFAM" id="SSF82199">
    <property type="entry name" value="SET domain"/>
    <property type="match status" value="1"/>
</dbReference>
<keyword evidence="10" id="KW-1185">Reference proteome</keyword>
<keyword evidence="5" id="KW-0804">Transcription</keyword>
<accession>A0ABR1FU26</accession>
<dbReference type="InterPro" id="IPR046341">
    <property type="entry name" value="SET_dom_sf"/>
</dbReference>
<evidence type="ECO:0000256" key="5">
    <source>
        <dbReference type="ARBA" id="ARBA00023163"/>
    </source>
</evidence>
<evidence type="ECO:0000313" key="9">
    <source>
        <dbReference type="EMBL" id="KAK7238681.1"/>
    </source>
</evidence>
<evidence type="ECO:0000256" key="3">
    <source>
        <dbReference type="ARBA" id="ARBA00022691"/>
    </source>
</evidence>
<feature type="non-terminal residue" evidence="9">
    <location>
        <position position="1"/>
    </location>
</feature>
<sequence length="508" mass="54244">RTYGTFRGGSGGGDAELQPLATALEKALGGAPRDLALAALAAAKAQNAKAAPAPRNARNDANGRGLRVAARTYAELSESYRDLFCRRCFVYDCAQHGVRQPLPRARCDPVFHTEQEREAAWPDDAAYDARDRAMPPPPAFDVDAADLLLAAKARAALGAGAKAASALGFAPPGVFDGAADDVAEDVAAAPEPQLETGSPSPKKGAKRKRYQTGSNGLSLTLGKRKAKKIPAHSRWATAHAALFRRQKLALGSKGFASRRDTPHTFMPCNHDGPCDTDACSCVARGAAFCEKYCACGPDCRARFPGCRCAPNLDPERQGCRTAGACDCVAAGRECDPDLCRCCSSAPVSGDPTAVDDIAARCAGCRNVAIRLRRHKRVAIGRSCTHGWGAFALERCRVGDLVGEYRGELVSQDEADRRGKIYDKLNCSFLFNLDDELVVDATRKGAKMKFANHHADPNCAARVALVDGDHRIGLFAKREIAPGEELYFNYSAGFWESTQIESSAPTPDA</sequence>
<gene>
    <name evidence="9" type="primary">EZH1</name>
    <name evidence="9" type="ORF">SO694_00020475</name>
</gene>
<dbReference type="InterPro" id="IPR001214">
    <property type="entry name" value="SET_dom"/>
</dbReference>
<dbReference type="InterPro" id="IPR026489">
    <property type="entry name" value="CXC_dom"/>
</dbReference>
<dbReference type="PANTHER" id="PTHR45747:SF4">
    <property type="entry name" value="HISTONE-LYSINE N-METHYLTRANSFERASE E(Z)"/>
    <property type="match status" value="1"/>
</dbReference>
<dbReference type="PANTHER" id="PTHR45747">
    <property type="entry name" value="HISTONE-LYSINE N-METHYLTRANSFERASE E(Z)"/>
    <property type="match status" value="1"/>
</dbReference>
<feature type="domain" description="SET" evidence="7">
    <location>
        <begin position="375"/>
        <end position="490"/>
    </location>
</feature>
<dbReference type="InterPro" id="IPR048358">
    <property type="entry name" value="EZH1/2_MCSS"/>
</dbReference>
<keyword evidence="3" id="KW-0949">S-adenosyl-L-methionine</keyword>
<dbReference type="Pfam" id="PF21358">
    <property type="entry name" value="Ezh2_MCSS"/>
    <property type="match status" value="1"/>
</dbReference>
<dbReference type="EMBL" id="JBBJCI010000229">
    <property type="protein sequence ID" value="KAK7238681.1"/>
    <property type="molecule type" value="Genomic_DNA"/>
</dbReference>